<dbReference type="RefSeq" id="WP_179169258.1">
    <property type="nucleotide sequence ID" value="NZ_CP058529.1"/>
</dbReference>
<feature type="region of interest" description="Disordered" evidence="1">
    <location>
        <begin position="1"/>
        <end position="45"/>
    </location>
</feature>
<protein>
    <submittedName>
        <fullName evidence="2">Uncharacterized protein</fullName>
    </submittedName>
</protein>
<dbReference type="AlphaFoldDB" id="A0A7D5L2R8"/>
<evidence type="ECO:0000256" key="1">
    <source>
        <dbReference type="SAM" id="MobiDB-lite"/>
    </source>
</evidence>
<dbReference type="GeneID" id="56028971"/>
<gene>
    <name evidence="2" type="ORF">HUG10_09020</name>
</gene>
<reference evidence="2 3" key="1">
    <citation type="submission" date="2020-07" db="EMBL/GenBank/DDBJ databases">
        <title>Gai3-2, isolated from salt lake.</title>
        <authorList>
            <person name="Cui H."/>
            <person name="Shi X."/>
        </authorList>
    </citation>
    <scope>NUCLEOTIDE SEQUENCE [LARGE SCALE GENOMIC DNA]</scope>
    <source>
        <strain evidence="2 3">Gai3-2</strain>
    </source>
</reference>
<dbReference type="Proteomes" id="UP000509750">
    <property type="component" value="Chromosome"/>
</dbReference>
<organism evidence="2 3">
    <name type="scientific">Halorarum halophilum</name>
    <dbReference type="NCBI Taxonomy" id="2743090"/>
    <lineage>
        <taxon>Archaea</taxon>
        <taxon>Methanobacteriati</taxon>
        <taxon>Methanobacteriota</taxon>
        <taxon>Stenosarchaea group</taxon>
        <taxon>Halobacteria</taxon>
        <taxon>Halobacteriales</taxon>
        <taxon>Haloferacaceae</taxon>
        <taxon>Halorarum</taxon>
    </lineage>
</organism>
<sequence length="66" mass="7408">MRSSRLPLGDGRMRERRRRLPHRRDEPPGETGTLARHDARAERDADGIDVTARVLEGTGVTTAEET</sequence>
<dbReference type="EMBL" id="CP058529">
    <property type="protein sequence ID" value="QLG27683.1"/>
    <property type="molecule type" value="Genomic_DNA"/>
</dbReference>
<accession>A0A7D5L2R8</accession>
<evidence type="ECO:0000313" key="3">
    <source>
        <dbReference type="Proteomes" id="UP000509750"/>
    </source>
</evidence>
<dbReference type="KEGG" id="halg:HUG10_09020"/>
<name>A0A7D5L2R8_9EURY</name>
<feature type="compositionally biased region" description="Basic and acidic residues" evidence="1">
    <location>
        <begin position="35"/>
        <end position="45"/>
    </location>
</feature>
<evidence type="ECO:0000313" key="2">
    <source>
        <dbReference type="EMBL" id="QLG27683.1"/>
    </source>
</evidence>
<proteinExistence type="predicted"/>
<keyword evidence="3" id="KW-1185">Reference proteome</keyword>